<dbReference type="PROSITE" id="PS00498">
    <property type="entry name" value="TYROSINASE_2"/>
    <property type="match status" value="1"/>
</dbReference>
<protein>
    <submittedName>
        <fullName evidence="5">TYR</fullName>
        <ecNumber evidence="5">1.14.18.1</ecNumber>
    </submittedName>
</protein>
<reference evidence="5 6" key="1">
    <citation type="submission" date="2020-06" db="EMBL/GenBank/DDBJ databases">
        <authorList>
            <person name="Li R."/>
            <person name="Bekaert M."/>
        </authorList>
    </citation>
    <scope>NUCLEOTIDE SEQUENCE [LARGE SCALE GENOMIC DNA]</scope>
    <source>
        <strain evidence="6">wild</strain>
    </source>
</reference>
<evidence type="ECO:0000313" key="5">
    <source>
        <dbReference type="EMBL" id="CAC5386079.1"/>
    </source>
</evidence>
<evidence type="ECO:0000259" key="4">
    <source>
        <dbReference type="PROSITE" id="PS00498"/>
    </source>
</evidence>
<name>A0A6J8BTM0_MYTCO</name>
<evidence type="ECO:0000256" key="3">
    <source>
        <dbReference type="SAM" id="SignalP"/>
    </source>
</evidence>
<dbReference type="Pfam" id="PF00264">
    <property type="entry name" value="Tyrosinase"/>
    <property type="match status" value="1"/>
</dbReference>
<dbReference type="GO" id="GO:0046872">
    <property type="term" value="F:metal ion binding"/>
    <property type="evidence" value="ECO:0007669"/>
    <property type="project" value="UniProtKB-KW"/>
</dbReference>
<dbReference type="GO" id="GO:0004503">
    <property type="term" value="F:tyrosinase activity"/>
    <property type="evidence" value="ECO:0007669"/>
    <property type="project" value="UniProtKB-EC"/>
</dbReference>
<evidence type="ECO:0000313" key="6">
    <source>
        <dbReference type="Proteomes" id="UP000507470"/>
    </source>
</evidence>
<sequence length="561" mass="65055">MKHALVILVVLLCDSGFLTVSEVITSQYPGIILECRDHDAEKEYKCILSKFDNPGWIPDNGHDMQLRVRQDFFWHPTKRIRRECRQLTREEFKEMVDAINALKNDKSLFPSVYDYVADYHTNEAVKSVHFGSNFFGWHKMYILKFEELLRRVNPNVTLCYWDSRLDHHMKDPTKSVMFSSDFFGNGKGPIKVGPFAGWKTIRNIPLVRDLGKTGNPISYKFIESMLSKKHHFQITTPTSDPDTNVENMHNMVHAFIGGQMNNFNTSSQDPFFWIHHAFIDAVWEKFCQQLRHRNIDPQDDYTIIDSIFHKPYRFMDRLFPMRNIDGYSDYFSNHIYKYDDFAKCPSCLNSPFLKCDYSSDKCVSIEANEPRRRVLEPPRRIATNHLSKPQNGLTVLSGDENDWVYVPIKIIVRNALHKFIRKNVIEGCEYLGPGHDNLCSKAMAIVQSNGITYHGTYRSYIVNDVSIPQWVYVFVGIKNPGPGMSQAFISVTDKYNKPCEPFCLDMKARKYHSCPGVISLTNTEPEMFSRTLTEAYDSGFSYNPLEVDTLNPNIKLSFLCY</sequence>
<dbReference type="SUPFAM" id="SSF48056">
    <property type="entry name" value="Di-copper centre-containing domain"/>
    <property type="match status" value="1"/>
</dbReference>
<dbReference type="PANTHER" id="PTHR11474:SF126">
    <property type="entry name" value="TYROSINASE-LIKE PROTEIN TYR-1-RELATED"/>
    <property type="match status" value="1"/>
</dbReference>
<dbReference type="PANTHER" id="PTHR11474">
    <property type="entry name" value="TYROSINASE FAMILY MEMBER"/>
    <property type="match status" value="1"/>
</dbReference>
<keyword evidence="2" id="KW-0186">Copper</keyword>
<keyword evidence="5" id="KW-0560">Oxidoreductase</keyword>
<evidence type="ECO:0000256" key="1">
    <source>
        <dbReference type="ARBA" id="ARBA00022723"/>
    </source>
</evidence>
<feature type="chain" id="PRO_5026787867" evidence="3">
    <location>
        <begin position="21"/>
        <end position="561"/>
    </location>
</feature>
<dbReference type="Gene3D" id="1.10.1280.10">
    <property type="entry name" value="Di-copper center containing domain from catechol oxidase"/>
    <property type="match status" value="1"/>
</dbReference>
<dbReference type="InterPro" id="IPR050316">
    <property type="entry name" value="Tyrosinase/Hemocyanin"/>
</dbReference>
<accession>A0A6J8BTM0</accession>
<gene>
    <name evidence="5" type="ORF">MCOR_21559</name>
</gene>
<proteinExistence type="predicted"/>
<evidence type="ECO:0000256" key="2">
    <source>
        <dbReference type="ARBA" id="ARBA00023008"/>
    </source>
</evidence>
<feature type="domain" description="Tyrosinase copper-binding" evidence="4">
    <location>
        <begin position="269"/>
        <end position="280"/>
    </location>
</feature>
<organism evidence="5 6">
    <name type="scientific">Mytilus coruscus</name>
    <name type="common">Sea mussel</name>
    <dbReference type="NCBI Taxonomy" id="42192"/>
    <lineage>
        <taxon>Eukaryota</taxon>
        <taxon>Metazoa</taxon>
        <taxon>Spiralia</taxon>
        <taxon>Lophotrochozoa</taxon>
        <taxon>Mollusca</taxon>
        <taxon>Bivalvia</taxon>
        <taxon>Autobranchia</taxon>
        <taxon>Pteriomorphia</taxon>
        <taxon>Mytilida</taxon>
        <taxon>Mytiloidea</taxon>
        <taxon>Mytilidae</taxon>
        <taxon>Mytilinae</taxon>
        <taxon>Mytilus</taxon>
    </lineage>
</organism>
<dbReference type="OrthoDB" id="6132182at2759"/>
<keyword evidence="3" id="KW-0732">Signal</keyword>
<keyword evidence="6" id="KW-1185">Reference proteome</keyword>
<keyword evidence="1" id="KW-0479">Metal-binding</keyword>
<dbReference type="Proteomes" id="UP000507470">
    <property type="component" value="Unassembled WGS sequence"/>
</dbReference>
<dbReference type="InterPro" id="IPR008922">
    <property type="entry name" value="Di-copper_centre_dom_sf"/>
</dbReference>
<dbReference type="InterPro" id="IPR002227">
    <property type="entry name" value="Tyrosinase_Cu-bd"/>
</dbReference>
<dbReference type="SMR" id="A0A6J8BTM0"/>
<feature type="signal peptide" evidence="3">
    <location>
        <begin position="1"/>
        <end position="20"/>
    </location>
</feature>
<dbReference type="EMBL" id="CACVKT020003839">
    <property type="protein sequence ID" value="CAC5386079.1"/>
    <property type="molecule type" value="Genomic_DNA"/>
</dbReference>
<dbReference type="PRINTS" id="PR00092">
    <property type="entry name" value="TYROSINASE"/>
</dbReference>
<dbReference type="AlphaFoldDB" id="A0A6J8BTM0"/>
<dbReference type="EC" id="1.14.18.1" evidence="5"/>